<protein>
    <recommendedName>
        <fullName evidence="5">Lipoprotein</fullName>
    </recommendedName>
</protein>
<evidence type="ECO:0008006" key="5">
    <source>
        <dbReference type="Google" id="ProtNLM"/>
    </source>
</evidence>
<evidence type="ECO:0000313" key="3">
    <source>
        <dbReference type="EMBL" id="MBR0668856.1"/>
    </source>
</evidence>
<keyword evidence="4" id="KW-1185">Reference proteome</keyword>
<evidence type="ECO:0000256" key="2">
    <source>
        <dbReference type="SAM" id="SignalP"/>
    </source>
</evidence>
<dbReference type="Proteomes" id="UP001196870">
    <property type="component" value="Unassembled WGS sequence"/>
</dbReference>
<sequence length="107" mass="11458">MKFRNFLGASALAFGLMACAEPARQPTPVAAPAPAPAPAPPPAMSDLMGTRMADTSILTSRGFRMARTRGATQYWWRDSDQLCVRAVASRGNYRVIQQGQIAECGAT</sequence>
<reference evidence="4" key="1">
    <citation type="journal article" date="2021" name="Syst. Appl. Microbiol.">
        <title>Roseomonas hellenica sp. nov., isolated from roots of wild-growing Alkanna tinctoria.</title>
        <authorList>
            <person name="Rat A."/>
            <person name="Naranjo H.D."/>
            <person name="Lebbe L."/>
            <person name="Cnockaert M."/>
            <person name="Krigas N."/>
            <person name="Grigoriadou K."/>
            <person name="Maloupa E."/>
            <person name="Willems A."/>
        </authorList>
    </citation>
    <scope>NUCLEOTIDE SEQUENCE [LARGE SCALE GENOMIC DNA]</scope>
    <source>
        <strain evidence="4">LMG 31523</strain>
    </source>
</reference>
<proteinExistence type="predicted"/>
<feature type="region of interest" description="Disordered" evidence="1">
    <location>
        <begin position="25"/>
        <end position="48"/>
    </location>
</feature>
<dbReference type="PROSITE" id="PS51257">
    <property type="entry name" value="PROKAR_LIPOPROTEIN"/>
    <property type="match status" value="1"/>
</dbReference>
<feature type="compositionally biased region" description="Pro residues" evidence="1">
    <location>
        <begin position="29"/>
        <end position="43"/>
    </location>
</feature>
<evidence type="ECO:0000313" key="4">
    <source>
        <dbReference type="Proteomes" id="UP001196870"/>
    </source>
</evidence>
<keyword evidence="2" id="KW-0732">Signal</keyword>
<name>A0ABS5F8G1_9PROT</name>
<organism evidence="3 4">
    <name type="scientific">Plastoroseomonas hellenica</name>
    <dbReference type="NCBI Taxonomy" id="2687306"/>
    <lineage>
        <taxon>Bacteria</taxon>
        <taxon>Pseudomonadati</taxon>
        <taxon>Pseudomonadota</taxon>
        <taxon>Alphaproteobacteria</taxon>
        <taxon>Acetobacterales</taxon>
        <taxon>Acetobacteraceae</taxon>
        <taxon>Plastoroseomonas</taxon>
    </lineage>
</organism>
<gene>
    <name evidence="3" type="ORF">GXW71_31190</name>
</gene>
<evidence type="ECO:0000256" key="1">
    <source>
        <dbReference type="SAM" id="MobiDB-lite"/>
    </source>
</evidence>
<feature type="chain" id="PRO_5046309433" description="Lipoprotein" evidence="2">
    <location>
        <begin position="21"/>
        <end position="107"/>
    </location>
</feature>
<dbReference type="EMBL" id="JAAGBB010000071">
    <property type="protein sequence ID" value="MBR0668856.1"/>
    <property type="molecule type" value="Genomic_DNA"/>
</dbReference>
<dbReference type="RefSeq" id="WP_211857028.1">
    <property type="nucleotide sequence ID" value="NZ_JAAGBB010000071.1"/>
</dbReference>
<accession>A0ABS5F8G1</accession>
<comment type="caution">
    <text evidence="3">The sequence shown here is derived from an EMBL/GenBank/DDBJ whole genome shotgun (WGS) entry which is preliminary data.</text>
</comment>
<feature type="signal peptide" evidence="2">
    <location>
        <begin position="1"/>
        <end position="20"/>
    </location>
</feature>